<sequence length="240" mass="25159">MRQGLSREALMAAPYTPAGCRHGARLCLPLTPGLLVFGAAFGTAAAQKGLSLWEAVGLSAFVFAGAAQMVALELWREVWTPSTLLGIAVLTATINARMILMGASVQPWMRGAPLAPTALTLFLFTDASWLIGTRYQAERGNDLGVLLGAGVALWVLWVVSTVPGYLAGSLVTNPRAWGLDLVMPIFFAIMLVPLWRGMSRALPWAVAGVVALAVQALVPGYAYIVAGALAGAAVEALRDG</sequence>
<proteinExistence type="inferred from homology"/>
<keyword evidence="4" id="KW-1003">Cell membrane</keyword>
<feature type="transmembrane region" description="Helical" evidence="8">
    <location>
        <begin position="111"/>
        <end position="131"/>
    </location>
</feature>
<reference evidence="9 10" key="1">
    <citation type="submission" date="2019-09" db="EMBL/GenBank/DDBJ databases">
        <title>Salinarimonas rosea gen. nov., sp. nov., a new member of the a-2 subgroup of the Proteobacteria.</title>
        <authorList>
            <person name="Liu J."/>
        </authorList>
    </citation>
    <scope>NUCLEOTIDE SEQUENCE [LARGE SCALE GENOMIC DNA]</scope>
    <source>
        <strain evidence="9 10">BN140002</strain>
    </source>
</reference>
<feature type="transmembrane region" description="Helical" evidence="8">
    <location>
        <begin position="177"/>
        <end position="195"/>
    </location>
</feature>
<dbReference type="OrthoDB" id="9803444at2"/>
<comment type="subcellular location">
    <subcellularLocation>
        <location evidence="1">Cell membrane</location>
        <topology evidence="1">Multi-pass membrane protein</topology>
    </subcellularLocation>
</comment>
<evidence type="ECO:0000313" key="9">
    <source>
        <dbReference type="EMBL" id="KAA2235523.1"/>
    </source>
</evidence>
<comment type="similarity">
    <text evidence="2">Belongs to the AzlC family.</text>
</comment>
<comment type="caution">
    <text evidence="9">The sequence shown here is derived from an EMBL/GenBank/DDBJ whole genome shotgun (WGS) entry which is preliminary data.</text>
</comment>
<evidence type="ECO:0000256" key="2">
    <source>
        <dbReference type="ARBA" id="ARBA00010735"/>
    </source>
</evidence>
<reference evidence="9 10" key="2">
    <citation type="submission" date="2019-09" db="EMBL/GenBank/DDBJ databases">
        <authorList>
            <person name="Jin C."/>
        </authorList>
    </citation>
    <scope>NUCLEOTIDE SEQUENCE [LARGE SCALE GENOMIC DNA]</scope>
    <source>
        <strain evidence="9 10">BN140002</strain>
    </source>
</reference>
<evidence type="ECO:0000256" key="1">
    <source>
        <dbReference type="ARBA" id="ARBA00004651"/>
    </source>
</evidence>
<dbReference type="InterPro" id="IPR011606">
    <property type="entry name" value="Brnchd-chn_aa_trnsp_permease"/>
</dbReference>
<name>A0A5B2V7L1_9HYPH</name>
<accession>A0A5B2V7L1</accession>
<dbReference type="AlphaFoldDB" id="A0A5B2V7L1"/>
<feature type="transmembrane region" description="Helical" evidence="8">
    <location>
        <begin position="143"/>
        <end position="165"/>
    </location>
</feature>
<dbReference type="GO" id="GO:1903785">
    <property type="term" value="P:L-valine transmembrane transport"/>
    <property type="evidence" value="ECO:0007669"/>
    <property type="project" value="TreeGrafter"/>
</dbReference>
<keyword evidence="6 8" id="KW-1133">Transmembrane helix</keyword>
<dbReference type="Pfam" id="PF03591">
    <property type="entry name" value="AzlC"/>
    <property type="match status" value="1"/>
</dbReference>
<feature type="transmembrane region" description="Helical" evidence="8">
    <location>
        <begin position="202"/>
        <end position="224"/>
    </location>
</feature>
<keyword evidence="5 8" id="KW-0812">Transmembrane</keyword>
<protein>
    <submittedName>
        <fullName evidence="9">Branched-chain amino acid ABC transporter permease</fullName>
    </submittedName>
</protein>
<feature type="transmembrane region" description="Helical" evidence="8">
    <location>
        <begin position="26"/>
        <end position="46"/>
    </location>
</feature>
<dbReference type="PANTHER" id="PTHR34979:SF1">
    <property type="entry name" value="INNER MEMBRANE PROTEIN YGAZ"/>
    <property type="match status" value="1"/>
</dbReference>
<evidence type="ECO:0000256" key="4">
    <source>
        <dbReference type="ARBA" id="ARBA00022475"/>
    </source>
</evidence>
<dbReference type="Proteomes" id="UP000323142">
    <property type="component" value="Unassembled WGS sequence"/>
</dbReference>
<dbReference type="GO" id="GO:0005886">
    <property type="term" value="C:plasma membrane"/>
    <property type="evidence" value="ECO:0007669"/>
    <property type="project" value="UniProtKB-SubCell"/>
</dbReference>
<feature type="transmembrane region" description="Helical" evidence="8">
    <location>
        <begin position="84"/>
        <end position="105"/>
    </location>
</feature>
<evidence type="ECO:0000256" key="6">
    <source>
        <dbReference type="ARBA" id="ARBA00022989"/>
    </source>
</evidence>
<dbReference type="PANTHER" id="PTHR34979">
    <property type="entry name" value="INNER MEMBRANE PROTEIN YGAZ"/>
    <property type="match status" value="1"/>
</dbReference>
<evidence type="ECO:0000256" key="7">
    <source>
        <dbReference type="ARBA" id="ARBA00023136"/>
    </source>
</evidence>
<gene>
    <name evidence="9" type="ORF">F0L46_18635</name>
</gene>
<organism evidence="9 10">
    <name type="scientific">Salinarimonas soli</name>
    <dbReference type="NCBI Taxonomy" id="1638099"/>
    <lineage>
        <taxon>Bacteria</taxon>
        <taxon>Pseudomonadati</taxon>
        <taxon>Pseudomonadota</taxon>
        <taxon>Alphaproteobacteria</taxon>
        <taxon>Hyphomicrobiales</taxon>
        <taxon>Salinarimonadaceae</taxon>
        <taxon>Salinarimonas</taxon>
    </lineage>
</organism>
<evidence type="ECO:0000256" key="5">
    <source>
        <dbReference type="ARBA" id="ARBA00022692"/>
    </source>
</evidence>
<keyword evidence="10" id="KW-1185">Reference proteome</keyword>
<feature type="transmembrane region" description="Helical" evidence="8">
    <location>
        <begin position="52"/>
        <end position="72"/>
    </location>
</feature>
<evidence type="ECO:0000256" key="3">
    <source>
        <dbReference type="ARBA" id="ARBA00022448"/>
    </source>
</evidence>
<dbReference type="EMBL" id="VUOA01000034">
    <property type="protein sequence ID" value="KAA2235523.1"/>
    <property type="molecule type" value="Genomic_DNA"/>
</dbReference>
<evidence type="ECO:0000256" key="8">
    <source>
        <dbReference type="SAM" id="Phobius"/>
    </source>
</evidence>
<keyword evidence="7 8" id="KW-0472">Membrane</keyword>
<keyword evidence="3" id="KW-0813">Transport</keyword>
<evidence type="ECO:0000313" key="10">
    <source>
        <dbReference type="Proteomes" id="UP000323142"/>
    </source>
</evidence>